<gene>
    <name evidence="1" type="ORF">S03H2_19468</name>
</gene>
<proteinExistence type="predicted"/>
<organism evidence="1">
    <name type="scientific">marine sediment metagenome</name>
    <dbReference type="NCBI Taxonomy" id="412755"/>
    <lineage>
        <taxon>unclassified sequences</taxon>
        <taxon>metagenomes</taxon>
        <taxon>ecological metagenomes</taxon>
    </lineage>
</organism>
<evidence type="ECO:0000313" key="1">
    <source>
        <dbReference type="EMBL" id="GAH45623.1"/>
    </source>
</evidence>
<name>X1HJZ3_9ZZZZ</name>
<comment type="caution">
    <text evidence="1">The sequence shown here is derived from an EMBL/GenBank/DDBJ whole genome shotgun (WGS) entry which is preliminary data.</text>
</comment>
<sequence>FIGKTTTTVKRNKKGDITTVKTSIQVRGWEVVGGLAVLAVMAVATGAVGGNGTGSFAGGHDNPWMGFLDPIGFFS</sequence>
<accession>X1HJZ3</accession>
<reference evidence="1" key="1">
    <citation type="journal article" date="2014" name="Front. Microbiol.">
        <title>High frequency of phylogenetically diverse reductive dehalogenase-homologous genes in deep subseafloor sedimentary metagenomes.</title>
        <authorList>
            <person name="Kawai M."/>
            <person name="Futagami T."/>
            <person name="Toyoda A."/>
            <person name="Takaki Y."/>
            <person name="Nishi S."/>
            <person name="Hori S."/>
            <person name="Arai W."/>
            <person name="Tsubouchi T."/>
            <person name="Morono Y."/>
            <person name="Uchiyama I."/>
            <person name="Ito T."/>
            <person name="Fujiyama A."/>
            <person name="Inagaki F."/>
            <person name="Takami H."/>
        </authorList>
    </citation>
    <scope>NUCLEOTIDE SEQUENCE</scope>
    <source>
        <strain evidence="1">Expedition CK06-06</strain>
    </source>
</reference>
<dbReference type="AlphaFoldDB" id="X1HJZ3"/>
<feature type="non-terminal residue" evidence="1">
    <location>
        <position position="1"/>
    </location>
</feature>
<dbReference type="EMBL" id="BARU01010171">
    <property type="protein sequence ID" value="GAH45623.1"/>
    <property type="molecule type" value="Genomic_DNA"/>
</dbReference>
<protein>
    <submittedName>
        <fullName evidence="1">Uncharacterized protein</fullName>
    </submittedName>
</protein>